<evidence type="ECO:0000256" key="3">
    <source>
        <dbReference type="ARBA" id="ARBA00022475"/>
    </source>
</evidence>
<dbReference type="Proteomes" id="UP000002431">
    <property type="component" value="Plasmid pDGEO01"/>
</dbReference>
<evidence type="ECO:0000256" key="5">
    <source>
        <dbReference type="ARBA" id="ARBA00022989"/>
    </source>
</evidence>
<feature type="transmembrane region" description="Helical" evidence="7">
    <location>
        <begin position="171"/>
        <end position="196"/>
    </location>
</feature>
<geneLocation type="plasmid" evidence="9 10">
    <name>pDGEO01</name>
</geneLocation>
<dbReference type="PANTHER" id="PTHR30193">
    <property type="entry name" value="ABC TRANSPORTER PERMEASE PROTEIN"/>
    <property type="match status" value="1"/>
</dbReference>
<evidence type="ECO:0000313" key="9">
    <source>
        <dbReference type="EMBL" id="ABF44249.1"/>
    </source>
</evidence>
<dbReference type="AlphaFoldDB" id="Q1J2N5"/>
<dbReference type="Pfam" id="PF00528">
    <property type="entry name" value="BPD_transp_1"/>
    <property type="match status" value="1"/>
</dbReference>
<protein>
    <submittedName>
        <fullName evidence="9">Carbohydrate ABC transporter membrane protein 1, CUT1 family</fullName>
    </submittedName>
</protein>
<comment type="similarity">
    <text evidence="7">Belongs to the binding-protein-dependent transport system permease family.</text>
</comment>
<organism evidence="9 10">
    <name type="scientific">Deinococcus geothermalis (strain DSM 11300 / CIP 105573 / AG-3a)</name>
    <dbReference type="NCBI Taxonomy" id="319795"/>
    <lineage>
        <taxon>Bacteria</taxon>
        <taxon>Thermotogati</taxon>
        <taxon>Deinococcota</taxon>
        <taxon>Deinococci</taxon>
        <taxon>Deinococcales</taxon>
        <taxon>Deinococcaceae</taxon>
        <taxon>Deinococcus</taxon>
    </lineage>
</organism>
<proteinExistence type="inferred from homology"/>
<keyword evidence="3" id="KW-1003">Cell membrane</keyword>
<gene>
    <name evidence="9" type="ordered locus">Dgeo_2820</name>
</gene>
<evidence type="ECO:0000313" key="10">
    <source>
        <dbReference type="Proteomes" id="UP000002431"/>
    </source>
</evidence>
<dbReference type="EMBL" id="CP000358">
    <property type="protein sequence ID" value="ABF44249.1"/>
    <property type="molecule type" value="Genomic_DNA"/>
</dbReference>
<dbReference type="InterPro" id="IPR035906">
    <property type="entry name" value="MetI-like_sf"/>
</dbReference>
<reference evidence="9" key="1">
    <citation type="submission" date="2006-04" db="EMBL/GenBank/DDBJ databases">
        <title>Complete sequence of plasmid1 pDGEO01 of Deinococcus geothermalis DSM 11300.</title>
        <authorList>
            <consortium name="US DOE Joint Genome Institute"/>
            <person name="Copeland A."/>
            <person name="Lucas S."/>
            <person name="Lapidus A."/>
            <person name="Barry K."/>
            <person name="Detter J.C."/>
            <person name="Glavina del Rio T."/>
            <person name="Hammon N."/>
            <person name="Israni S."/>
            <person name="Dalin E."/>
            <person name="Tice H."/>
            <person name="Pitluck S."/>
            <person name="Brettin T."/>
            <person name="Bruce D."/>
            <person name="Han C."/>
            <person name="Tapia R."/>
            <person name="Saunders E."/>
            <person name="Gilna P."/>
            <person name="Schmutz J."/>
            <person name="Larimer F."/>
            <person name="Land M."/>
            <person name="Hauser L."/>
            <person name="Kyrpides N."/>
            <person name="Kim E."/>
            <person name="Daly M.J."/>
            <person name="Fredrickson J.K."/>
            <person name="Makarova K.S."/>
            <person name="Gaidamakova E.K."/>
            <person name="Zhai M."/>
            <person name="Richardson P."/>
        </authorList>
    </citation>
    <scope>NUCLEOTIDE SEQUENCE</scope>
    <source>
        <strain evidence="9">DSM 11300</strain>
        <plasmid evidence="9">pDGEO01</plasmid>
    </source>
</reference>
<dbReference type="HOGENOM" id="CLU_016047_0_3_0"/>
<keyword evidence="9" id="KW-0614">Plasmid</keyword>
<dbReference type="RefSeq" id="WP_011525759.1">
    <property type="nucleotide sequence ID" value="NC_008010.2"/>
</dbReference>
<evidence type="ECO:0000256" key="2">
    <source>
        <dbReference type="ARBA" id="ARBA00022448"/>
    </source>
</evidence>
<evidence type="ECO:0000256" key="4">
    <source>
        <dbReference type="ARBA" id="ARBA00022692"/>
    </source>
</evidence>
<feature type="transmembrane region" description="Helical" evidence="7">
    <location>
        <begin position="88"/>
        <end position="111"/>
    </location>
</feature>
<evidence type="ECO:0000256" key="1">
    <source>
        <dbReference type="ARBA" id="ARBA00004651"/>
    </source>
</evidence>
<keyword evidence="4 7" id="KW-0812">Transmembrane</keyword>
<feature type="domain" description="ABC transmembrane type-1" evidence="8">
    <location>
        <begin position="86"/>
        <end position="296"/>
    </location>
</feature>
<feature type="transmembrane region" description="Helical" evidence="7">
    <location>
        <begin position="279"/>
        <end position="301"/>
    </location>
</feature>
<sequence length="305" mass="33646">MTSAPTQTRGQLRSGGGFSAWLDRNIRWVFPLPAVVVLFALTILPLLFNLLLSTQDRSVSDALPSRFVGLGNFVQAFHDPRFWNATWLMFKFTLLAVPLQMGLGLGLALLLNRQIRGQGLVRAVVLLPMISTPVAVALIWALMMDPNLGVLNYFLQTLGLGRSLWLADPRLAIPALALVDIWQWTPLVALILLAGLQTMPDDPFEAARIDGASNWQAFRYITWPLLQPALFAALTIRLIDALKTFDIIEVMTQGGPGNASETLNVYAYHTGFEFLRVGYTASLLTLLLVIVAAVALGVNLLRRRI</sequence>
<dbReference type="SUPFAM" id="SSF161098">
    <property type="entry name" value="MetI-like"/>
    <property type="match status" value="1"/>
</dbReference>
<feature type="transmembrane region" description="Helical" evidence="7">
    <location>
        <begin position="28"/>
        <end position="48"/>
    </location>
</feature>
<dbReference type="PROSITE" id="PS50928">
    <property type="entry name" value="ABC_TM1"/>
    <property type="match status" value="1"/>
</dbReference>
<dbReference type="CDD" id="cd06261">
    <property type="entry name" value="TM_PBP2"/>
    <property type="match status" value="1"/>
</dbReference>
<dbReference type="GO" id="GO:0005886">
    <property type="term" value="C:plasma membrane"/>
    <property type="evidence" value="ECO:0007669"/>
    <property type="project" value="UniProtKB-SubCell"/>
</dbReference>
<evidence type="ECO:0000256" key="6">
    <source>
        <dbReference type="ARBA" id="ARBA00023136"/>
    </source>
</evidence>
<feature type="transmembrane region" description="Helical" evidence="7">
    <location>
        <begin position="123"/>
        <end position="143"/>
    </location>
</feature>
<dbReference type="eggNOG" id="COG1175">
    <property type="taxonomic scope" value="Bacteria"/>
</dbReference>
<evidence type="ECO:0000256" key="7">
    <source>
        <dbReference type="RuleBase" id="RU363032"/>
    </source>
</evidence>
<dbReference type="InterPro" id="IPR051393">
    <property type="entry name" value="ABC_transporter_permease"/>
</dbReference>
<comment type="subcellular location">
    <subcellularLocation>
        <location evidence="1 7">Cell membrane</location>
        <topology evidence="1 7">Multi-pass membrane protein</topology>
    </subcellularLocation>
</comment>
<keyword evidence="2 7" id="KW-0813">Transport</keyword>
<keyword evidence="6 7" id="KW-0472">Membrane</keyword>
<keyword evidence="10" id="KW-1185">Reference proteome</keyword>
<keyword evidence="5 7" id="KW-1133">Transmembrane helix</keyword>
<dbReference type="PANTHER" id="PTHR30193:SF37">
    <property type="entry name" value="INNER MEMBRANE ABC TRANSPORTER PERMEASE PROTEIN YCJO"/>
    <property type="match status" value="1"/>
</dbReference>
<feature type="transmembrane region" description="Helical" evidence="7">
    <location>
        <begin position="217"/>
        <end position="239"/>
    </location>
</feature>
<dbReference type="GO" id="GO:0055085">
    <property type="term" value="P:transmembrane transport"/>
    <property type="evidence" value="ECO:0007669"/>
    <property type="project" value="InterPro"/>
</dbReference>
<dbReference type="KEGG" id="dge:Dgeo_2820"/>
<dbReference type="InterPro" id="IPR000515">
    <property type="entry name" value="MetI-like"/>
</dbReference>
<evidence type="ECO:0000259" key="8">
    <source>
        <dbReference type="PROSITE" id="PS50928"/>
    </source>
</evidence>
<dbReference type="Gene3D" id="1.10.3720.10">
    <property type="entry name" value="MetI-like"/>
    <property type="match status" value="1"/>
</dbReference>
<name>Q1J2N5_DEIGD</name>
<accession>Q1J2N5</accession>